<proteinExistence type="predicted"/>
<dbReference type="Gene3D" id="3.30.2000.30">
    <property type="match status" value="1"/>
</dbReference>
<sequence>MDATLELMMAAVMRLRATPEIVTYVGSRIYDRIPASSTGRWAAQFPFISNGPTIATPDDYDCLDGEEITIQFDIWSSGTGEAYDTIQARKIASLVKRALHDAELSLATNALVSIEHVLTRHVPDPNPAMHHFAVQFRATVETP</sequence>
<dbReference type="Proteomes" id="UP000194474">
    <property type="component" value="Unassembled WGS sequence"/>
</dbReference>
<dbReference type="RefSeq" id="WP_086469671.1">
    <property type="nucleotide sequence ID" value="NZ_FXWK01000001.1"/>
</dbReference>
<dbReference type="InterPro" id="IPR053745">
    <property type="entry name" value="Viral_Tail_Comp_sf"/>
</dbReference>
<evidence type="ECO:0000313" key="1">
    <source>
        <dbReference type="EMBL" id="SMQ65870.1"/>
    </source>
</evidence>
<reference evidence="2" key="1">
    <citation type="submission" date="2017-04" db="EMBL/GenBank/DDBJ databases">
        <authorList>
            <person name="Varghese N."/>
            <person name="Submissions S."/>
        </authorList>
    </citation>
    <scope>NUCLEOTIDE SEQUENCE [LARGE SCALE GENOMIC DNA]</scope>
</reference>
<gene>
    <name evidence="1" type="ORF">SAMN06295905_1337</name>
</gene>
<protein>
    <recommendedName>
        <fullName evidence="3">DUF3168 domain-containing protein</fullName>
    </recommendedName>
</protein>
<accession>A0A1Y6EXX8</accession>
<organism evidence="1 2">
    <name type="scientific">Devosia lucknowensis</name>
    <dbReference type="NCBI Taxonomy" id="1096929"/>
    <lineage>
        <taxon>Bacteria</taxon>
        <taxon>Pseudomonadati</taxon>
        <taxon>Pseudomonadota</taxon>
        <taxon>Alphaproteobacteria</taxon>
        <taxon>Hyphomicrobiales</taxon>
        <taxon>Devosiaceae</taxon>
        <taxon>Devosia</taxon>
    </lineage>
</organism>
<dbReference type="OrthoDB" id="7630456at2"/>
<dbReference type="EMBL" id="FXWK01000001">
    <property type="protein sequence ID" value="SMQ65870.1"/>
    <property type="molecule type" value="Genomic_DNA"/>
</dbReference>
<evidence type="ECO:0000313" key="2">
    <source>
        <dbReference type="Proteomes" id="UP000194474"/>
    </source>
</evidence>
<evidence type="ECO:0008006" key="3">
    <source>
        <dbReference type="Google" id="ProtNLM"/>
    </source>
</evidence>
<dbReference type="Pfam" id="PF11367">
    <property type="entry name" value="Tail_completion_gp17"/>
    <property type="match status" value="1"/>
</dbReference>
<dbReference type="InterPro" id="IPR021508">
    <property type="entry name" value="Gp17-like"/>
</dbReference>
<name>A0A1Y6EXX8_9HYPH</name>
<dbReference type="AlphaFoldDB" id="A0A1Y6EXX8"/>
<keyword evidence="2" id="KW-1185">Reference proteome</keyword>